<reference evidence="2 3" key="1">
    <citation type="submission" date="2023-08" db="EMBL/GenBank/DDBJ databases">
        <title>Pleionea litopenaei sp. nov., isolated from stomach of juvenile Litopenaeus vannamei.</title>
        <authorList>
            <person name="Rho A.M."/>
            <person name="Hwang C.Y."/>
        </authorList>
    </citation>
    <scope>NUCLEOTIDE SEQUENCE [LARGE SCALE GENOMIC DNA]</scope>
    <source>
        <strain evidence="2 3">HL-JVS1</strain>
    </source>
</reference>
<accession>A0AA51RVC2</accession>
<sequence>MLSKNKIVSLIASLSLGISVSTEAADIDFSAVSGAEVRAFTDSATQGQDDWGLSAYFEPEWYFKLDDSVFNLKLFVRGDSMDSERSHGDIREAYWQTVGDEWSLTLGVNKVFWGVAESQHLVDIINQTDQVENIDGEDKLGQLMINYNWEKDWGTLSLYVLPGFRERTFPGEEGRLRFEIPIDSDEALYESSAEEYHTDIALRFSKVIDAWDLGFSLFHGTSRDPLLALDLTTGSLQPYYPQISQFGVDAQATIGAWLWKVEYIYRSGFSFPGDNEEGDYHAAVAGFEFSQYGIADSAIDLGWVLEYQYDERSRLGSAGFSIELSDVVIGAARFTFNDVQSSDLLVGLGIEVDNDARFLSIEGSRRIGDDMRVSIEGRVFNGITDDPTLSLFYSYRNDSFVQLTLEKFF</sequence>
<dbReference type="KEGG" id="plei:Q9312_05230"/>
<evidence type="ECO:0008006" key="4">
    <source>
        <dbReference type="Google" id="ProtNLM"/>
    </source>
</evidence>
<name>A0AA51RVC2_9GAMM</name>
<keyword evidence="3" id="KW-1185">Reference proteome</keyword>
<proteinExistence type="predicted"/>
<evidence type="ECO:0000313" key="2">
    <source>
        <dbReference type="EMBL" id="WMS88321.1"/>
    </source>
</evidence>
<dbReference type="Proteomes" id="UP001239782">
    <property type="component" value="Chromosome"/>
</dbReference>
<dbReference type="RefSeq" id="WP_309203532.1">
    <property type="nucleotide sequence ID" value="NZ_CP133548.1"/>
</dbReference>
<evidence type="ECO:0000313" key="3">
    <source>
        <dbReference type="Proteomes" id="UP001239782"/>
    </source>
</evidence>
<protein>
    <recommendedName>
        <fullName evidence="4">Porin</fullName>
    </recommendedName>
</protein>
<evidence type="ECO:0000256" key="1">
    <source>
        <dbReference type="SAM" id="SignalP"/>
    </source>
</evidence>
<gene>
    <name evidence="2" type="ORF">Q9312_05230</name>
</gene>
<feature type="signal peptide" evidence="1">
    <location>
        <begin position="1"/>
        <end position="24"/>
    </location>
</feature>
<dbReference type="EMBL" id="CP133548">
    <property type="protein sequence ID" value="WMS88321.1"/>
    <property type="molecule type" value="Genomic_DNA"/>
</dbReference>
<keyword evidence="1" id="KW-0732">Signal</keyword>
<dbReference type="AlphaFoldDB" id="A0AA51RVC2"/>
<organism evidence="2 3">
    <name type="scientific">Pleionea litopenaei</name>
    <dbReference type="NCBI Taxonomy" id="3070815"/>
    <lineage>
        <taxon>Bacteria</taxon>
        <taxon>Pseudomonadati</taxon>
        <taxon>Pseudomonadota</taxon>
        <taxon>Gammaproteobacteria</taxon>
        <taxon>Oceanospirillales</taxon>
        <taxon>Pleioneaceae</taxon>
        <taxon>Pleionea</taxon>
    </lineage>
</organism>
<feature type="chain" id="PRO_5041403888" description="Porin" evidence="1">
    <location>
        <begin position="25"/>
        <end position="409"/>
    </location>
</feature>